<accession>A0A4Y2F213</accession>
<sequence>MKTTPSPLLENEINYQLGVEIKRFLDFVLVTVSREVILICNEIALKRDGMESQNYLCAPLPFDSETTPFSSPPPPPVGIPEIRENTKTPSLIVAVPKEFNR</sequence>
<dbReference type="EMBL" id="BGPR01000777">
    <property type="protein sequence ID" value="GBM35141.1"/>
    <property type="molecule type" value="Genomic_DNA"/>
</dbReference>
<dbReference type="AlphaFoldDB" id="A0A4Y2F213"/>
<evidence type="ECO:0000313" key="2">
    <source>
        <dbReference type="Proteomes" id="UP000499080"/>
    </source>
</evidence>
<organism evidence="1 2">
    <name type="scientific">Araneus ventricosus</name>
    <name type="common">Orbweaver spider</name>
    <name type="synonym">Epeira ventricosa</name>
    <dbReference type="NCBI Taxonomy" id="182803"/>
    <lineage>
        <taxon>Eukaryota</taxon>
        <taxon>Metazoa</taxon>
        <taxon>Ecdysozoa</taxon>
        <taxon>Arthropoda</taxon>
        <taxon>Chelicerata</taxon>
        <taxon>Arachnida</taxon>
        <taxon>Araneae</taxon>
        <taxon>Araneomorphae</taxon>
        <taxon>Entelegynae</taxon>
        <taxon>Araneoidea</taxon>
        <taxon>Araneidae</taxon>
        <taxon>Araneus</taxon>
    </lineage>
</organism>
<comment type="caution">
    <text evidence="1">The sequence shown here is derived from an EMBL/GenBank/DDBJ whole genome shotgun (WGS) entry which is preliminary data.</text>
</comment>
<name>A0A4Y2F213_ARAVE</name>
<dbReference type="Proteomes" id="UP000499080">
    <property type="component" value="Unassembled WGS sequence"/>
</dbReference>
<reference evidence="1 2" key="1">
    <citation type="journal article" date="2019" name="Sci. Rep.">
        <title>Orb-weaving spider Araneus ventricosus genome elucidates the spidroin gene catalogue.</title>
        <authorList>
            <person name="Kono N."/>
            <person name="Nakamura H."/>
            <person name="Ohtoshi R."/>
            <person name="Moran D.A.P."/>
            <person name="Shinohara A."/>
            <person name="Yoshida Y."/>
            <person name="Fujiwara M."/>
            <person name="Mori M."/>
            <person name="Tomita M."/>
            <person name="Arakawa K."/>
        </authorList>
    </citation>
    <scope>NUCLEOTIDE SEQUENCE [LARGE SCALE GENOMIC DNA]</scope>
</reference>
<evidence type="ECO:0000313" key="1">
    <source>
        <dbReference type="EMBL" id="GBM35141.1"/>
    </source>
</evidence>
<proteinExistence type="predicted"/>
<gene>
    <name evidence="1" type="ORF">AVEN_140744_1</name>
</gene>
<protein>
    <submittedName>
        <fullName evidence="1">Uncharacterized protein</fullName>
    </submittedName>
</protein>
<keyword evidence="2" id="KW-1185">Reference proteome</keyword>